<accession>A0A8E4UYG5</accession>
<keyword evidence="2" id="KW-1185">Reference proteome</keyword>
<organism evidence="1 2">
    <name type="scientific">Maribacter phage Molly_1</name>
    <dbReference type="NCBI Taxonomy" id="2745685"/>
    <lineage>
        <taxon>Viruses</taxon>
        <taxon>Duplodnaviria</taxon>
        <taxon>Heunggongvirae</taxon>
        <taxon>Uroviricota</taxon>
        <taxon>Caudoviricetes</taxon>
        <taxon>Molycolviridae</taxon>
        <taxon>Mollyvirus</taxon>
        <taxon>Mollyvirus molly</taxon>
    </lineage>
</organism>
<evidence type="ECO:0000313" key="2">
    <source>
        <dbReference type="Proteomes" id="UP000693768"/>
    </source>
</evidence>
<sequence length="223" mass="26546">MRRAVKTTTLEDLIPREALVKLRQDSIKANEDSYERWIREKGTEINVLKEQYDNLLKKFVDSGKSWGLVPMLLTSNTYFDLKNPDLNVYKHHLDWYFNTNVWRFNCLVHNPKRSVTDKKLQDAKLIRPENLKIFQSWNKEYEQVYKTHNLFSYVPYFDPEDFIVIGNSMSFFKSSLDIGRLPSNESFKITRRFGSQIVAFPMVDNDFLRENSLTTVDDWNLLR</sequence>
<dbReference type="EMBL" id="MT732451">
    <property type="protein sequence ID" value="QQO97586.1"/>
    <property type="molecule type" value="Genomic_DNA"/>
</dbReference>
<evidence type="ECO:0000313" key="1">
    <source>
        <dbReference type="EMBL" id="QQO97586.1"/>
    </source>
</evidence>
<reference evidence="1" key="1">
    <citation type="submission" date="2020-07" db="EMBL/GenBank/DDBJ databases">
        <title>Highly diverse flavobacterial phages as mortality factor during North Sea spring blooms.</title>
        <authorList>
            <person name="Bartlau N."/>
            <person name="Wichels A."/>
            <person name="Krohne G."/>
            <person name="Adriaenssens E.M."/>
            <person name="Heins A."/>
            <person name="Fuchs B.M."/>
            <person name="Amann R."/>
            <person name="Moraru C."/>
        </authorList>
    </citation>
    <scope>NUCLEOTIDE SEQUENCE</scope>
</reference>
<name>A0A8E4UYG5_9CAUD</name>
<proteinExistence type="predicted"/>
<gene>
    <name evidence="1" type="ORF">Molly1_98</name>
</gene>
<dbReference type="Proteomes" id="UP000693768">
    <property type="component" value="Segment"/>
</dbReference>
<protein>
    <submittedName>
        <fullName evidence="1">Uncharacterized protein</fullName>
    </submittedName>
</protein>